<evidence type="ECO:0000256" key="2">
    <source>
        <dbReference type="ARBA" id="ARBA00009809"/>
    </source>
</evidence>
<dbReference type="EMBL" id="CP151266">
    <property type="protein sequence ID" value="WZH49732.1"/>
    <property type="molecule type" value="Genomic_DNA"/>
</dbReference>
<keyword evidence="5" id="KW-0378">Hydrolase</keyword>
<evidence type="ECO:0000256" key="6">
    <source>
        <dbReference type="ARBA" id="ARBA00023180"/>
    </source>
</evidence>
<organism evidence="10 11">
    <name type="scientific">Fusarium acuminatum</name>
    <dbReference type="NCBI Taxonomy" id="5515"/>
    <lineage>
        <taxon>Eukaryota</taxon>
        <taxon>Fungi</taxon>
        <taxon>Dikarya</taxon>
        <taxon>Ascomycota</taxon>
        <taxon>Pezizomycotina</taxon>
        <taxon>Sordariomycetes</taxon>
        <taxon>Hypocreomycetidae</taxon>
        <taxon>Hypocreales</taxon>
        <taxon>Nectriaceae</taxon>
        <taxon>Fusarium</taxon>
        <taxon>Fusarium tricinctum species complex</taxon>
    </lineage>
</organism>
<dbReference type="Gene3D" id="2.60.120.260">
    <property type="entry name" value="Galactose-binding domain-like"/>
    <property type="match status" value="2"/>
</dbReference>
<evidence type="ECO:0000313" key="10">
    <source>
        <dbReference type="EMBL" id="WZH49732.1"/>
    </source>
</evidence>
<reference evidence="10 11" key="1">
    <citation type="submission" date="2024-04" db="EMBL/GenBank/DDBJ databases">
        <title>Complete genome sequence of Fusarium acuminatum.</title>
        <authorList>
            <person name="Lan B."/>
        </authorList>
    </citation>
    <scope>NUCLEOTIDE SEQUENCE [LARGE SCALE GENOMIC DNA]</scope>
    <source>
        <strain evidence="10">1A</strain>
    </source>
</reference>
<dbReference type="InterPro" id="IPR025300">
    <property type="entry name" value="BetaGal_jelly_roll_dom"/>
</dbReference>
<name>A0ABZ2XCI9_9HYPO</name>
<dbReference type="Gene3D" id="3.40.50.1820">
    <property type="entry name" value="alpha/beta hydrolase"/>
    <property type="match status" value="1"/>
</dbReference>
<protein>
    <recommendedName>
        <fullName evidence="3">beta-galactosidase</fullName>
        <ecNumber evidence="3">3.2.1.23</ecNumber>
    </recommendedName>
</protein>
<dbReference type="PANTHER" id="PTHR23421">
    <property type="entry name" value="BETA-GALACTOSIDASE RELATED"/>
    <property type="match status" value="1"/>
</dbReference>
<dbReference type="SUPFAM" id="SSF117100">
    <property type="entry name" value="Beta-galactosidase LacA, domain 3"/>
    <property type="match status" value="1"/>
</dbReference>
<dbReference type="Pfam" id="PF01301">
    <property type="entry name" value="Glyco_hydro_35"/>
    <property type="match status" value="1"/>
</dbReference>
<dbReference type="SUPFAM" id="SSF49785">
    <property type="entry name" value="Galactose-binding domain-like"/>
    <property type="match status" value="2"/>
</dbReference>
<dbReference type="InterPro" id="IPR008979">
    <property type="entry name" value="Galactose-bd-like_sf"/>
</dbReference>
<dbReference type="Pfam" id="PF13363">
    <property type="entry name" value="BetaGal_dom3"/>
    <property type="match status" value="1"/>
</dbReference>
<dbReference type="Gene3D" id="3.20.20.80">
    <property type="entry name" value="Glycosidases"/>
    <property type="match status" value="1"/>
</dbReference>
<dbReference type="EC" id="3.2.1.23" evidence="3"/>
<dbReference type="InterPro" id="IPR037110">
    <property type="entry name" value="Betagal_dom2_sf"/>
</dbReference>
<dbReference type="InterPro" id="IPR018954">
    <property type="entry name" value="Betagal_dom2"/>
</dbReference>
<dbReference type="Pfam" id="PF13364">
    <property type="entry name" value="BetaGal_ABD2"/>
    <property type="match status" value="2"/>
</dbReference>
<dbReference type="SUPFAM" id="SSF51445">
    <property type="entry name" value="(Trans)glycosidases"/>
    <property type="match status" value="1"/>
</dbReference>
<dbReference type="InterPro" id="IPR017853">
    <property type="entry name" value="GH"/>
</dbReference>
<sequence length="1240" mass="137585">MTGLRYDPEYFKAIEPLLKGPKPKTAKTPLEIREQTNAVIRRVVGVFPRPSNVKETVYTTKSYDGAEIEITRFASEEILASEKPTPAVVYFHGGAYVACDVNMFAPQISGFADRYGLPYFAVSYRLAPEHPAPAGVEDGYAAVQYLIKSATELNIDPTKIILHGDSAGGGIAAGLALMARDRQLDPPIAKQVLIYPMLDDRYNIENDDPMLDFMVWKPDAAKIVWDSYASKVREGDDAQALSYAIPARASSLRGLPSTDDHSYLINGERIFLFSGEFHYWRLPVPELWRDLLEKIKAAGFTAFSIYNSWGYHEASPGVLDFENGAHDFVSIMTLAKELGLYLLIRPGPYVNAEANAGGFPLWVTTGEYGKLRNDDPRFTKAWSKYWTEISKIIEPHLITNGGNVAMFQIENELGGQWKNDDKRILNEPTANYMQLLKESARDAGIDVPVFHNAPNTRTFSWSNDFEANATGNVDVTGVDSYPSCWSCNLDECTGTNGEYVPYNIQDYVTYFAKQSPAQPHFLPEFQGGSYNPWGGPEGGCPADIGPDFANIFYRDLIAQQATAISLYMMYGGTNWGWFACPVVATSYDYSSPISENRAIWDKYYETKSLTLFTRVAHDLTKTNRVTNTTSLSTNDEILISELRHEDNDAAFYVARHDHSPSGTKETFKLNVKTSEGKLTIPQNGGHITINGHQSKVIPTDFHFGKKTLLYSTAEVLTYSVIDNKEVIVLWLPEGEYGEFTLKGHTELKHDKSLEGIKIKAGKKSVTVNYTQQKGLHTLNLKDGSTIILADRKTAYKFWAPTLNNDPFAPVNKTVLVHGPYLVRHATVKNGQLNLEGDLDQSTDITVFASESLKSISWNGEKVKISSKEGHKYTIKAKGPSKVKLPKLESWKYDDSLPEIKSDYKTSSSVWVVADKKNTTNQVLVPDLNNPVLYVDEYKIHYGNHIYRATFPTTSSAPTGVYLDLTGGLAFGYSVWLNSDYIGSYLGNATAGKSGQEFSFKNATLSKKENVLVVLMDNSGHDLRDGALDPRGITNATLIGSAKGGYKFSEWKIAGHAGSVKGEVIDPIRGPLNEGGLYAERVGAHLPGFSDKKWKSYSSKQDTLANPSAGVRAYRTTVDLDIPDGLDVGISFKLTAPSSTTFSSTKKGYSNRVRVLLFVNGYQMGRFNPYIGNQISFPVPPGILNYSGENTVAVTVWSQSAEGGEVKVEWEVDYAHTSSFDVKFDGDYLRPEWKKDRLQYA</sequence>
<dbReference type="InterPro" id="IPR029058">
    <property type="entry name" value="AB_hydrolase_fold"/>
</dbReference>
<dbReference type="InterPro" id="IPR036833">
    <property type="entry name" value="BetaGal_dom3_sf"/>
</dbReference>
<dbReference type="SMART" id="SM01029">
    <property type="entry name" value="BetaGal_dom2"/>
    <property type="match status" value="1"/>
</dbReference>
<keyword evidence="11" id="KW-1185">Reference proteome</keyword>
<dbReference type="InterPro" id="IPR025972">
    <property type="entry name" value="BetaGal_dom3"/>
</dbReference>
<dbReference type="SUPFAM" id="SSF53474">
    <property type="entry name" value="alpha/beta-Hydrolases"/>
    <property type="match status" value="1"/>
</dbReference>
<evidence type="ECO:0000256" key="3">
    <source>
        <dbReference type="ARBA" id="ARBA00012756"/>
    </source>
</evidence>
<dbReference type="InterPro" id="IPR001944">
    <property type="entry name" value="Glycoside_Hdrlase_35"/>
</dbReference>
<comment type="catalytic activity">
    <reaction evidence="1">
        <text>Hydrolysis of terminal non-reducing beta-D-galactose residues in beta-D-galactosides.</text>
        <dbReference type="EC" id="3.2.1.23"/>
    </reaction>
</comment>
<feature type="domain" description="Beta-galactosidase" evidence="9">
    <location>
        <begin position="618"/>
        <end position="797"/>
    </location>
</feature>
<proteinExistence type="inferred from homology"/>
<evidence type="ECO:0000259" key="9">
    <source>
        <dbReference type="SMART" id="SM01029"/>
    </source>
</evidence>
<dbReference type="InterPro" id="IPR013094">
    <property type="entry name" value="AB_hydrolase_3"/>
</dbReference>
<keyword evidence="6" id="KW-0325">Glycoprotein</keyword>
<dbReference type="Pfam" id="PF07859">
    <property type="entry name" value="Abhydrolase_3"/>
    <property type="match status" value="1"/>
</dbReference>
<keyword evidence="7" id="KW-0326">Glycosidase</keyword>
<gene>
    <name evidence="10" type="ORF">QYS62_010939</name>
</gene>
<dbReference type="InterPro" id="IPR031330">
    <property type="entry name" value="Gly_Hdrlase_35_cat"/>
</dbReference>
<accession>A0ABZ2XCI9</accession>
<dbReference type="SUPFAM" id="SSF51011">
    <property type="entry name" value="Glycosyl hydrolase domain"/>
    <property type="match status" value="1"/>
</dbReference>
<dbReference type="Proteomes" id="UP001489902">
    <property type="component" value="Chromosome 7"/>
</dbReference>
<dbReference type="Gene3D" id="2.60.390.10">
    <property type="entry name" value="Beta-galactosidase, domain 3"/>
    <property type="match status" value="1"/>
</dbReference>
<evidence type="ECO:0000256" key="8">
    <source>
        <dbReference type="RuleBase" id="RU003679"/>
    </source>
</evidence>
<dbReference type="PRINTS" id="PR00742">
    <property type="entry name" value="GLHYDRLASE35"/>
</dbReference>
<evidence type="ECO:0000256" key="7">
    <source>
        <dbReference type="ARBA" id="ARBA00023295"/>
    </source>
</evidence>
<evidence type="ECO:0000256" key="4">
    <source>
        <dbReference type="ARBA" id="ARBA00022729"/>
    </source>
</evidence>
<evidence type="ECO:0000256" key="1">
    <source>
        <dbReference type="ARBA" id="ARBA00001412"/>
    </source>
</evidence>
<keyword evidence="4" id="KW-0732">Signal</keyword>
<dbReference type="Pfam" id="PF10435">
    <property type="entry name" value="BetaGal_dom2"/>
    <property type="match status" value="1"/>
</dbReference>
<evidence type="ECO:0000256" key="5">
    <source>
        <dbReference type="ARBA" id="ARBA00022801"/>
    </source>
</evidence>
<dbReference type="Gene3D" id="2.102.20.10">
    <property type="entry name" value="Beta-galactosidase, domain 2"/>
    <property type="match status" value="1"/>
</dbReference>
<comment type="similarity">
    <text evidence="2 8">Belongs to the glycosyl hydrolase 35 family.</text>
</comment>
<evidence type="ECO:0000313" key="11">
    <source>
        <dbReference type="Proteomes" id="UP001489902"/>
    </source>
</evidence>